<dbReference type="AlphaFoldDB" id="A0A2N3G4P1"/>
<dbReference type="Proteomes" id="UP000233654">
    <property type="component" value="Unassembled WGS sequence"/>
</dbReference>
<evidence type="ECO:0000256" key="4">
    <source>
        <dbReference type="ARBA" id="ARBA00022884"/>
    </source>
</evidence>
<evidence type="ECO:0000256" key="7">
    <source>
        <dbReference type="ARBA" id="ARBA00035136"/>
    </source>
</evidence>
<dbReference type="GO" id="GO:0005829">
    <property type="term" value="C:cytosol"/>
    <property type="evidence" value="ECO:0007669"/>
    <property type="project" value="TreeGrafter"/>
</dbReference>
<evidence type="ECO:0000256" key="9">
    <source>
        <dbReference type="SAM" id="MobiDB-lite"/>
    </source>
</evidence>
<evidence type="ECO:0000256" key="1">
    <source>
        <dbReference type="ARBA" id="ARBA00003134"/>
    </source>
</evidence>
<proteinExistence type="inferred from homology"/>
<comment type="caution">
    <text evidence="10">The sequence shown here is derived from an EMBL/GenBank/DDBJ whole genome shotgun (WGS) entry which is preliminary data.</text>
</comment>
<reference evidence="10 11" key="1">
    <citation type="journal article" date="2017" name="ISME J.">
        <title>Potential for microbial H2 and metal transformations associated with novel bacteria and archaea in deep terrestrial subsurface sediments.</title>
        <authorList>
            <person name="Hernsdorf A.W."/>
            <person name="Amano Y."/>
            <person name="Miyakawa K."/>
            <person name="Ise K."/>
            <person name="Suzuki Y."/>
            <person name="Anantharaman K."/>
            <person name="Probst A."/>
            <person name="Burstein D."/>
            <person name="Thomas B.C."/>
            <person name="Banfield J.F."/>
        </authorList>
    </citation>
    <scope>NUCLEOTIDE SEQUENCE [LARGE SCALE GENOMIC DNA]</scope>
    <source>
        <strain evidence="10">HGW-Actinobacteria-3</strain>
    </source>
</reference>
<dbReference type="HAMAP" id="MF_00500">
    <property type="entry name" value="Ribosomal_bS20"/>
    <property type="match status" value="1"/>
</dbReference>
<evidence type="ECO:0000256" key="2">
    <source>
        <dbReference type="ARBA" id="ARBA00007634"/>
    </source>
</evidence>
<keyword evidence="5 8" id="KW-0689">Ribosomal protein</keyword>
<dbReference type="PANTHER" id="PTHR33398:SF1">
    <property type="entry name" value="SMALL RIBOSOMAL SUBUNIT PROTEIN BS20C"/>
    <property type="match status" value="1"/>
</dbReference>
<keyword evidence="4 8" id="KW-0694">RNA-binding</keyword>
<keyword evidence="6 8" id="KW-0687">Ribonucleoprotein</keyword>
<dbReference type="PANTHER" id="PTHR33398">
    <property type="entry name" value="30S RIBOSOMAL PROTEIN S20"/>
    <property type="match status" value="1"/>
</dbReference>
<accession>A0A2N3G4P1</accession>
<dbReference type="FunFam" id="1.20.58.110:FF:000001">
    <property type="entry name" value="30S ribosomal protein S20"/>
    <property type="match status" value="1"/>
</dbReference>
<dbReference type="GO" id="GO:0006412">
    <property type="term" value="P:translation"/>
    <property type="evidence" value="ECO:0007669"/>
    <property type="project" value="UniProtKB-UniRule"/>
</dbReference>
<protein>
    <recommendedName>
        <fullName evidence="7 8">Small ribosomal subunit protein bS20</fullName>
    </recommendedName>
</protein>
<sequence length="87" mass="9850">MPNIKSQWKRMRQSEKQRMRNKGVKTALKSDIKKFEAARESGDVEAAAERFKVVSRSLDKAASKGVIHKNKAANKKSRMSKCIAGMR</sequence>
<dbReference type="GO" id="GO:0015935">
    <property type="term" value="C:small ribosomal subunit"/>
    <property type="evidence" value="ECO:0007669"/>
    <property type="project" value="TreeGrafter"/>
</dbReference>
<feature type="region of interest" description="Disordered" evidence="9">
    <location>
        <begin position="1"/>
        <end position="26"/>
    </location>
</feature>
<dbReference type="SUPFAM" id="SSF46992">
    <property type="entry name" value="Ribosomal protein S20"/>
    <property type="match status" value="1"/>
</dbReference>
<dbReference type="GO" id="GO:0003735">
    <property type="term" value="F:structural constituent of ribosome"/>
    <property type="evidence" value="ECO:0007669"/>
    <property type="project" value="InterPro"/>
</dbReference>
<dbReference type="NCBIfam" id="TIGR00029">
    <property type="entry name" value="S20"/>
    <property type="match status" value="1"/>
</dbReference>
<evidence type="ECO:0000256" key="8">
    <source>
        <dbReference type="HAMAP-Rule" id="MF_00500"/>
    </source>
</evidence>
<organism evidence="10 11">
    <name type="scientific">Candidatus Anoxymicrobium japonicum</name>
    <dbReference type="NCBI Taxonomy" id="2013648"/>
    <lineage>
        <taxon>Bacteria</taxon>
        <taxon>Bacillati</taxon>
        <taxon>Actinomycetota</taxon>
        <taxon>Candidatus Geothermincolia</taxon>
        <taxon>Candidatus Geothermincolales</taxon>
        <taxon>Candidatus Anoxymicrobiaceae</taxon>
        <taxon>Candidatus Anoxymicrobium</taxon>
    </lineage>
</organism>
<dbReference type="Pfam" id="PF01649">
    <property type="entry name" value="Ribosomal_S20p"/>
    <property type="match status" value="1"/>
</dbReference>
<evidence type="ECO:0000256" key="3">
    <source>
        <dbReference type="ARBA" id="ARBA00022730"/>
    </source>
</evidence>
<dbReference type="GO" id="GO:0070181">
    <property type="term" value="F:small ribosomal subunit rRNA binding"/>
    <property type="evidence" value="ECO:0007669"/>
    <property type="project" value="TreeGrafter"/>
</dbReference>
<comment type="similarity">
    <text evidence="2 8">Belongs to the bacterial ribosomal protein bS20 family.</text>
</comment>
<comment type="function">
    <text evidence="1 8">Binds directly to 16S ribosomal RNA.</text>
</comment>
<dbReference type="InterPro" id="IPR002583">
    <property type="entry name" value="Ribosomal_bS20"/>
</dbReference>
<evidence type="ECO:0000256" key="6">
    <source>
        <dbReference type="ARBA" id="ARBA00023274"/>
    </source>
</evidence>
<dbReference type="EMBL" id="PHEX01000065">
    <property type="protein sequence ID" value="PKQ27677.1"/>
    <property type="molecule type" value="Genomic_DNA"/>
</dbReference>
<name>A0A2N3G4P1_9ACTN</name>
<dbReference type="InterPro" id="IPR036510">
    <property type="entry name" value="Ribosomal_bS20_sf"/>
</dbReference>
<evidence type="ECO:0000313" key="11">
    <source>
        <dbReference type="Proteomes" id="UP000233654"/>
    </source>
</evidence>
<dbReference type="Gene3D" id="1.20.58.110">
    <property type="entry name" value="Ribosomal protein S20"/>
    <property type="match status" value="1"/>
</dbReference>
<gene>
    <name evidence="8" type="primary">rpsT</name>
    <name evidence="10" type="ORF">CVT63_06710</name>
</gene>
<evidence type="ECO:0000256" key="5">
    <source>
        <dbReference type="ARBA" id="ARBA00022980"/>
    </source>
</evidence>
<evidence type="ECO:0000313" key="10">
    <source>
        <dbReference type="EMBL" id="PKQ27677.1"/>
    </source>
</evidence>
<keyword evidence="3 8" id="KW-0699">rRNA-binding</keyword>